<reference evidence="2 3" key="1">
    <citation type="submission" date="2014-12" db="EMBL/GenBank/DDBJ databases">
        <title>16Stimator: statistical estimation of ribosomal gene copy numbers from draft genome assemblies.</title>
        <authorList>
            <person name="Perisin M.A."/>
            <person name="Vetter M."/>
            <person name="Gilbert J.A."/>
            <person name="Bergelson J."/>
        </authorList>
    </citation>
    <scope>NUCLEOTIDE SEQUENCE [LARGE SCALE GENOMIC DNA]</scope>
    <source>
        <strain evidence="2 3">MEDvA23</strain>
    </source>
</reference>
<proteinExistence type="predicted"/>
<evidence type="ECO:0000259" key="1">
    <source>
        <dbReference type="Pfam" id="PF02627"/>
    </source>
</evidence>
<accession>A0A0D0L103</accession>
<dbReference type="EMBL" id="JXQQ01000028">
    <property type="protein sequence ID" value="KIQ32002.1"/>
    <property type="molecule type" value="Genomic_DNA"/>
</dbReference>
<evidence type="ECO:0000313" key="2">
    <source>
        <dbReference type="EMBL" id="KIQ32002.1"/>
    </source>
</evidence>
<dbReference type="GO" id="GO:0051920">
    <property type="term" value="F:peroxiredoxin activity"/>
    <property type="evidence" value="ECO:0007669"/>
    <property type="project" value="InterPro"/>
</dbReference>
<dbReference type="Pfam" id="PF02627">
    <property type="entry name" value="CMD"/>
    <property type="match status" value="1"/>
</dbReference>
<dbReference type="RefSeq" id="WP_042579214.1">
    <property type="nucleotide sequence ID" value="NZ_JXQQ01000028.1"/>
</dbReference>
<gene>
    <name evidence="2" type="ORF">RT97_13150</name>
</gene>
<dbReference type="SUPFAM" id="SSF69118">
    <property type="entry name" value="AhpD-like"/>
    <property type="match status" value="1"/>
</dbReference>
<dbReference type="Proteomes" id="UP000032067">
    <property type="component" value="Unassembled WGS sequence"/>
</dbReference>
<organism evidence="2 3">
    <name type="scientific">Variovorax paradoxus</name>
    <dbReference type="NCBI Taxonomy" id="34073"/>
    <lineage>
        <taxon>Bacteria</taxon>
        <taxon>Pseudomonadati</taxon>
        <taxon>Pseudomonadota</taxon>
        <taxon>Betaproteobacteria</taxon>
        <taxon>Burkholderiales</taxon>
        <taxon>Comamonadaceae</taxon>
        <taxon>Variovorax</taxon>
    </lineage>
</organism>
<comment type="caution">
    <text evidence="2">The sequence shown here is derived from an EMBL/GenBank/DDBJ whole genome shotgun (WGS) entry which is preliminary data.</text>
</comment>
<dbReference type="AlphaFoldDB" id="A0A0D0L103"/>
<sequence length="171" mass="18461">MRISPVEPGSRPELATLEAEIAKQRGRVSPLYQVLLNSPPMAHGWEQLLTAVRRHNSLPEAARELVILRVAVLNRARYEYDAHVPIALQAGASQAAVDALSDPASIGAGLSDDEALLIELTDAMTNGIEVPAALYLRVSARFTPQQVVDAMVTVGAYNMVSRFLVALEIGH</sequence>
<dbReference type="InterPro" id="IPR003779">
    <property type="entry name" value="CMD-like"/>
</dbReference>
<protein>
    <submittedName>
        <fullName evidence="2">Carboxymuconolactone decarboxylase</fullName>
    </submittedName>
</protein>
<dbReference type="InterPro" id="IPR029032">
    <property type="entry name" value="AhpD-like"/>
</dbReference>
<dbReference type="OrthoDB" id="4704294at2"/>
<dbReference type="Gene3D" id="1.20.1290.10">
    <property type="entry name" value="AhpD-like"/>
    <property type="match status" value="1"/>
</dbReference>
<dbReference type="PANTHER" id="PTHR34846">
    <property type="entry name" value="4-CARBOXYMUCONOLACTONE DECARBOXYLASE FAMILY PROTEIN (AFU_ORTHOLOGUE AFUA_6G11590)"/>
    <property type="match status" value="1"/>
</dbReference>
<feature type="domain" description="Carboxymuconolactone decarboxylase-like" evidence="1">
    <location>
        <begin position="39"/>
        <end position="109"/>
    </location>
</feature>
<name>A0A0D0L103_VARPD</name>
<evidence type="ECO:0000313" key="3">
    <source>
        <dbReference type="Proteomes" id="UP000032067"/>
    </source>
</evidence>
<dbReference type="PANTHER" id="PTHR34846:SF11">
    <property type="entry name" value="4-CARBOXYMUCONOLACTONE DECARBOXYLASE FAMILY PROTEIN (AFU_ORTHOLOGUE AFUA_6G11590)"/>
    <property type="match status" value="1"/>
</dbReference>